<dbReference type="PANTHER" id="PTHR36920">
    <property type="match status" value="1"/>
</dbReference>
<reference evidence="3 4" key="1">
    <citation type="submission" date="2023-09" db="EMBL/GenBank/DDBJ databases">
        <title>Whole genome shotgun sequencing (WGS) of Bosea sp. ZW T0_25, isolated from stored onions (Allium cepa).</title>
        <authorList>
            <person name="Stoll D.A."/>
            <person name="Huch M."/>
        </authorList>
    </citation>
    <scope>NUCLEOTIDE SEQUENCE [LARGE SCALE GENOMIC DNA]</scope>
    <source>
        <strain evidence="3 4">ZW T0_25</strain>
    </source>
</reference>
<dbReference type="Proteomes" id="UP001254257">
    <property type="component" value="Unassembled WGS sequence"/>
</dbReference>
<sequence>MTSRIALASLAAALLGATTLGAAASDLPSRKAAPSMTAIDPWSPWMIRGRALVVMPQESASLRAGGVPIVGGDVEISTSVVPELDITYFFTRNIAVELILGVTPHNVKGAGSLAGARIGSAWLLPPTLTLQYHFDPIGAFKPYVGAGINYTVFFDEKAKGGFNSFDLKDSFGFALQAGVDIMIDRHWGINFDVKKIFLEPKVKVNNGVITGKAKIDPWIFGTGVTYRF</sequence>
<evidence type="ECO:0000313" key="3">
    <source>
        <dbReference type="EMBL" id="MDU0339722.1"/>
    </source>
</evidence>
<dbReference type="EMBL" id="JAWDID010000008">
    <property type="protein sequence ID" value="MDU0339722.1"/>
    <property type="molecule type" value="Genomic_DNA"/>
</dbReference>
<dbReference type="RefSeq" id="WP_316017613.1">
    <property type="nucleotide sequence ID" value="NZ_JAWDID010000008.1"/>
</dbReference>
<dbReference type="Gene3D" id="2.40.160.20">
    <property type="match status" value="1"/>
</dbReference>
<comment type="caution">
    <text evidence="3">The sequence shown here is derived from an EMBL/GenBank/DDBJ whole genome shotgun (WGS) entry which is preliminary data.</text>
</comment>
<comment type="similarity">
    <text evidence="1">Belongs to the OmpW/AlkL family.</text>
</comment>
<name>A0ABU3S4N9_9HYPH</name>
<keyword evidence="2" id="KW-0732">Signal</keyword>
<keyword evidence="4" id="KW-1185">Reference proteome</keyword>
<dbReference type="InterPro" id="IPR011250">
    <property type="entry name" value="OMP/PagP_B-barrel"/>
</dbReference>
<evidence type="ECO:0000256" key="1">
    <source>
        <dbReference type="ARBA" id="ARBA00009330"/>
    </source>
</evidence>
<dbReference type="PANTHER" id="PTHR36920:SF1">
    <property type="entry name" value="OUTER MEMBRANE PROTEIN W"/>
    <property type="match status" value="1"/>
</dbReference>
<proteinExistence type="inferred from homology"/>
<dbReference type="InterPro" id="IPR005618">
    <property type="entry name" value="OMPW"/>
</dbReference>
<feature type="signal peptide" evidence="2">
    <location>
        <begin position="1"/>
        <end position="24"/>
    </location>
</feature>
<evidence type="ECO:0000256" key="2">
    <source>
        <dbReference type="SAM" id="SignalP"/>
    </source>
</evidence>
<feature type="chain" id="PRO_5046471973" evidence="2">
    <location>
        <begin position="25"/>
        <end position="228"/>
    </location>
</feature>
<gene>
    <name evidence="3" type="ORF">RKE40_07510</name>
</gene>
<evidence type="ECO:0000313" key="4">
    <source>
        <dbReference type="Proteomes" id="UP001254257"/>
    </source>
</evidence>
<dbReference type="SUPFAM" id="SSF56925">
    <property type="entry name" value="OMPA-like"/>
    <property type="match status" value="1"/>
</dbReference>
<accession>A0ABU3S4N9</accession>
<organism evidence="3 4">
    <name type="scientific">Bosea rubneri</name>
    <dbReference type="NCBI Taxonomy" id="3075434"/>
    <lineage>
        <taxon>Bacteria</taxon>
        <taxon>Pseudomonadati</taxon>
        <taxon>Pseudomonadota</taxon>
        <taxon>Alphaproteobacteria</taxon>
        <taxon>Hyphomicrobiales</taxon>
        <taxon>Boseaceae</taxon>
        <taxon>Bosea</taxon>
    </lineage>
</organism>
<dbReference type="Pfam" id="PF03922">
    <property type="entry name" value="OmpW"/>
    <property type="match status" value="1"/>
</dbReference>
<protein>
    <submittedName>
        <fullName evidence="3">OmpW family protein</fullName>
    </submittedName>
</protein>